<dbReference type="InterPro" id="IPR037523">
    <property type="entry name" value="VOC_core"/>
</dbReference>
<dbReference type="InterPro" id="IPR050383">
    <property type="entry name" value="GlyoxalaseI/FosfomycinResist"/>
</dbReference>
<dbReference type="EMBL" id="MWPZ01000001">
    <property type="protein sequence ID" value="TID06100.1"/>
    <property type="molecule type" value="Genomic_DNA"/>
</dbReference>
<reference evidence="3 4" key="1">
    <citation type="journal article" date="2019" name="Genome Biol. Evol.">
        <title>Genomic Plasticity Mediated by Transposable Elements in the Plant Pathogenic Fungus Colletotrichum higginsianum.</title>
        <authorList>
            <person name="Tsushima A."/>
            <person name="Gan P."/>
            <person name="Kumakura N."/>
            <person name="Narusaka M."/>
            <person name="Takano Y."/>
            <person name="Narusaka Y."/>
            <person name="Shirasu K."/>
        </authorList>
    </citation>
    <scope>NUCLEOTIDE SEQUENCE [LARGE SCALE GENOMIC DNA]</scope>
    <source>
        <strain evidence="3 4">MAFF305635-RFP</strain>
    </source>
</reference>
<dbReference type="GO" id="GO:0051213">
    <property type="term" value="F:dioxygenase activity"/>
    <property type="evidence" value="ECO:0007669"/>
    <property type="project" value="UniProtKB-KW"/>
</dbReference>
<dbReference type="InterPro" id="IPR004360">
    <property type="entry name" value="Glyas_Fos-R_dOase_dom"/>
</dbReference>
<evidence type="ECO:0000259" key="2">
    <source>
        <dbReference type="PROSITE" id="PS51819"/>
    </source>
</evidence>
<dbReference type="PROSITE" id="PS51819">
    <property type="entry name" value="VOC"/>
    <property type="match status" value="1"/>
</dbReference>
<dbReference type="PANTHER" id="PTHR21366:SF14">
    <property type="entry name" value="GLYOXALASE DOMAIN-CONTAINING PROTEIN 5"/>
    <property type="match status" value="1"/>
</dbReference>
<evidence type="ECO:0000256" key="1">
    <source>
        <dbReference type="ARBA" id="ARBA00010363"/>
    </source>
</evidence>
<evidence type="ECO:0000313" key="3">
    <source>
        <dbReference type="EMBL" id="TID06100.1"/>
    </source>
</evidence>
<dbReference type="Gene3D" id="3.10.180.10">
    <property type="entry name" value="2,3-Dihydroxybiphenyl 1,2-Dioxygenase, domain 1"/>
    <property type="match status" value="1"/>
</dbReference>
<proteinExistence type="inferred from homology"/>
<keyword evidence="3" id="KW-0560">Oxidoreductase</keyword>
<organism evidence="3 4">
    <name type="scientific">Colletotrichum higginsianum</name>
    <dbReference type="NCBI Taxonomy" id="80884"/>
    <lineage>
        <taxon>Eukaryota</taxon>
        <taxon>Fungi</taxon>
        <taxon>Dikarya</taxon>
        <taxon>Ascomycota</taxon>
        <taxon>Pezizomycotina</taxon>
        <taxon>Sordariomycetes</taxon>
        <taxon>Hypocreomycetidae</taxon>
        <taxon>Glomerellales</taxon>
        <taxon>Glomerellaceae</taxon>
        <taxon>Colletotrichum</taxon>
        <taxon>Colletotrichum destructivum species complex</taxon>
    </lineage>
</organism>
<dbReference type="AlphaFoldDB" id="A0A4T0WHF1"/>
<dbReference type="PANTHER" id="PTHR21366">
    <property type="entry name" value="GLYOXALASE FAMILY PROTEIN"/>
    <property type="match status" value="1"/>
</dbReference>
<accession>A0A4T0WHF1</accession>
<dbReference type="SUPFAM" id="SSF54593">
    <property type="entry name" value="Glyoxalase/Bleomycin resistance protein/Dihydroxybiphenyl dioxygenase"/>
    <property type="match status" value="1"/>
</dbReference>
<feature type="domain" description="VOC" evidence="2">
    <location>
        <begin position="14"/>
        <end position="131"/>
    </location>
</feature>
<dbReference type="Proteomes" id="UP000305883">
    <property type="component" value="Unassembled WGS sequence"/>
</dbReference>
<evidence type="ECO:0000313" key="4">
    <source>
        <dbReference type="Proteomes" id="UP000305883"/>
    </source>
</evidence>
<keyword evidence="3" id="KW-0223">Dioxygenase</keyword>
<dbReference type="Pfam" id="PF00903">
    <property type="entry name" value="Glyoxalase"/>
    <property type="match status" value="1"/>
</dbReference>
<sequence length="188" mass="21500">MVLEASTGVCRPSDLAHLVLRTKDLPRLVEFYRNFLNAKITHSSDLITFITWDHEHHRLAIVNDPNAVPRPENAVGLDHFALTFDSLADLLQSYKARKELGIEPIHCMNHGMSTSMYYRDPDGNKIETQVDAFDTKEDAVRYMMSAEFARDPRGSRFDPEDLVKRFEAGEDEKNLMKRRAAVHAGEKL</sequence>
<comment type="similarity">
    <text evidence="1">Belongs to the glyoxalase I family.</text>
</comment>
<gene>
    <name evidence="3" type="ORF">CH35J_001595</name>
</gene>
<name>A0A4T0WHF1_9PEZI</name>
<comment type="caution">
    <text evidence="3">The sequence shown here is derived from an EMBL/GenBank/DDBJ whole genome shotgun (WGS) entry which is preliminary data.</text>
</comment>
<dbReference type="OrthoDB" id="5371818at2759"/>
<protein>
    <submittedName>
        <fullName evidence="3">Biphenyl-2,3-diol 1,2-dioxygenase 3</fullName>
    </submittedName>
</protein>
<dbReference type="InterPro" id="IPR029068">
    <property type="entry name" value="Glyas_Bleomycin-R_OHBP_Dase"/>
</dbReference>